<gene>
    <name evidence="7" type="ORF">EZJ19_14575</name>
</gene>
<dbReference type="InterPro" id="IPR006311">
    <property type="entry name" value="TAT_signal"/>
</dbReference>
<dbReference type="PANTHER" id="PTHR30024:SF43">
    <property type="entry name" value="BLL4572 PROTEIN"/>
    <property type="match status" value="1"/>
</dbReference>
<evidence type="ECO:0000313" key="7">
    <source>
        <dbReference type="EMBL" id="TCJ11640.1"/>
    </source>
</evidence>
<keyword evidence="4" id="KW-0997">Cell inner membrane</keyword>
<dbReference type="InterPro" id="IPR044527">
    <property type="entry name" value="NrtA/CpmA_ABC-bd_dom"/>
</dbReference>
<sequence>MSMFKNPFNDKVRLGGCSCGKHHSQADHDAAQERLDDEAALNRAVESAVVRALFPVDADRRNFIRAVGAGTALAAIGTLFPLDAVKAIAAEKGPLEKKDLKIGFVPITCSTPLIMAHPMGFYSREGLNAQVIKTAGWALVRDKVLNKEYDASHMLSPMPIASSLGLGSRPDPTYVATIQNINGQAITLHVKHKDKRHDPSLWKGMKFAVPFDYSMHNLLLRYYLAEHGVDPDKDVQISVVPPPEMVANLRAGNLDGYLGPEPFNQRAVYEGVGFIHVLSKDLWEGHPCCAFGVTGKFVQENPNTFAALFRAIASATAYAHKPENRKEIVKAIAPAAYLNQPEIVLEQVMTGRYADGLGNIVNAPERADFDPFPWNSMAVWILTQMKRWGYIKGDVNYKQVAEQIFLATDARKRLTEMGLPAPKTNYTKHTVMGKVFDPDKPDAYLKSFKIRRT</sequence>
<evidence type="ECO:0000256" key="5">
    <source>
        <dbReference type="ARBA" id="ARBA00023136"/>
    </source>
</evidence>
<comment type="caution">
    <text evidence="7">The sequence shown here is derived from an EMBL/GenBank/DDBJ whole genome shotgun (WGS) entry which is preliminary data.</text>
</comment>
<dbReference type="Proteomes" id="UP000295443">
    <property type="component" value="Unassembled WGS sequence"/>
</dbReference>
<keyword evidence="8" id="KW-1185">Reference proteome</keyword>
<organism evidence="7 8">
    <name type="scientific">Parasulfuritortus cantonensis</name>
    <dbReference type="NCBI Taxonomy" id="2528202"/>
    <lineage>
        <taxon>Bacteria</taxon>
        <taxon>Pseudomonadati</taxon>
        <taxon>Pseudomonadota</taxon>
        <taxon>Betaproteobacteria</taxon>
        <taxon>Nitrosomonadales</taxon>
        <taxon>Thiobacillaceae</taxon>
        <taxon>Parasulfuritortus</taxon>
    </lineage>
</organism>
<proteinExistence type="inferred from homology"/>
<evidence type="ECO:0000256" key="4">
    <source>
        <dbReference type="ARBA" id="ARBA00022519"/>
    </source>
</evidence>
<name>A0A4R1B2G7_9PROT</name>
<evidence type="ECO:0000256" key="1">
    <source>
        <dbReference type="ARBA" id="ARBA00004308"/>
    </source>
</evidence>
<evidence type="ECO:0000256" key="2">
    <source>
        <dbReference type="ARBA" id="ARBA00022448"/>
    </source>
</evidence>
<dbReference type="GO" id="GO:0012505">
    <property type="term" value="C:endomembrane system"/>
    <property type="evidence" value="ECO:0007669"/>
    <property type="project" value="UniProtKB-SubCell"/>
</dbReference>
<dbReference type="SUPFAM" id="SSF53850">
    <property type="entry name" value="Periplasmic binding protein-like II"/>
    <property type="match status" value="1"/>
</dbReference>
<dbReference type="AlphaFoldDB" id="A0A4R1B2G7"/>
<dbReference type="CDD" id="cd13553">
    <property type="entry name" value="PBP2_NrtA_CpmA_like"/>
    <property type="match status" value="1"/>
</dbReference>
<dbReference type="NCBIfam" id="TIGR01409">
    <property type="entry name" value="TAT_signal_seq"/>
    <property type="match status" value="1"/>
</dbReference>
<evidence type="ECO:0000313" key="8">
    <source>
        <dbReference type="Proteomes" id="UP000295443"/>
    </source>
</evidence>
<keyword evidence="2" id="KW-0813">Transport</keyword>
<dbReference type="Gene3D" id="3.40.190.10">
    <property type="entry name" value="Periplasmic binding protein-like II"/>
    <property type="match status" value="2"/>
</dbReference>
<evidence type="ECO:0000256" key="6">
    <source>
        <dbReference type="ARBA" id="ARBA00024031"/>
    </source>
</evidence>
<reference evidence="7 8" key="1">
    <citation type="submission" date="2019-03" db="EMBL/GenBank/DDBJ databases">
        <title>Genome sequence of Thiobacillaceae bacterium LSR1, a sulfur-oxidizing bacterium isolated from freshwater sediment.</title>
        <authorList>
            <person name="Li S."/>
        </authorList>
    </citation>
    <scope>NUCLEOTIDE SEQUENCE [LARGE SCALE GENOMIC DNA]</scope>
    <source>
        <strain evidence="7 8">LSR1</strain>
    </source>
</reference>
<dbReference type="PANTHER" id="PTHR30024">
    <property type="entry name" value="ALIPHATIC SULFONATES-BINDING PROTEIN-RELATED"/>
    <property type="match status" value="1"/>
</dbReference>
<keyword evidence="3" id="KW-1003">Cell membrane</keyword>
<dbReference type="EMBL" id="SJZB01000051">
    <property type="protein sequence ID" value="TCJ11640.1"/>
    <property type="molecule type" value="Genomic_DNA"/>
</dbReference>
<dbReference type="OrthoDB" id="9789215at2"/>
<comment type="similarity">
    <text evidence="6">Belongs to the CmpA/NrtA family.</text>
</comment>
<dbReference type="Pfam" id="PF13379">
    <property type="entry name" value="NMT1_2"/>
    <property type="match status" value="1"/>
</dbReference>
<dbReference type="PROSITE" id="PS51318">
    <property type="entry name" value="TAT"/>
    <property type="match status" value="1"/>
</dbReference>
<accession>A0A4R1B2G7</accession>
<evidence type="ECO:0000256" key="3">
    <source>
        <dbReference type="ARBA" id="ARBA00022475"/>
    </source>
</evidence>
<comment type="subcellular location">
    <subcellularLocation>
        <location evidence="1">Endomembrane system</location>
    </subcellularLocation>
</comment>
<keyword evidence="5" id="KW-0472">Membrane</keyword>
<protein>
    <submittedName>
        <fullName evidence="7">Twin-arginine translocation signal domain-containing protein</fullName>
    </submittedName>
</protein>
<dbReference type="InterPro" id="IPR019546">
    <property type="entry name" value="TAT_signal_bac_arc"/>
</dbReference>